<protein>
    <submittedName>
        <fullName evidence="1">Uncharacterized protein</fullName>
    </submittedName>
</protein>
<dbReference type="AlphaFoldDB" id="A0A540MQ06"/>
<accession>A0A540MQ06</accession>
<organism evidence="1 2">
    <name type="scientific">Malus baccata</name>
    <name type="common">Siberian crab apple</name>
    <name type="synonym">Pyrus baccata</name>
    <dbReference type="NCBI Taxonomy" id="106549"/>
    <lineage>
        <taxon>Eukaryota</taxon>
        <taxon>Viridiplantae</taxon>
        <taxon>Streptophyta</taxon>
        <taxon>Embryophyta</taxon>
        <taxon>Tracheophyta</taxon>
        <taxon>Spermatophyta</taxon>
        <taxon>Magnoliopsida</taxon>
        <taxon>eudicotyledons</taxon>
        <taxon>Gunneridae</taxon>
        <taxon>Pentapetalae</taxon>
        <taxon>rosids</taxon>
        <taxon>fabids</taxon>
        <taxon>Rosales</taxon>
        <taxon>Rosaceae</taxon>
        <taxon>Amygdaloideae</taxon>
        <taxon>Maleae</taxon>
        <taxon>Malus</taxon>
    </lineage>
</organism>
<comment type="caution">
    <text evidence="1">The sequence shown here is derived from an EMBL/GenBank/DDBJ whole genome shotgun (WGS) entry which is preliminary data.</text>
</comment>
<evidence type="ECO:0000313" key="2">
    <source>
        <dbReference type="Proteomes" id="UP000315295"/>
    </source>
</evidence>
<name>A0A540MQ06_MALBA</name>
<sequence length="67" mass="7089">MGVERYYRLANGWVEMALNATIGCLVGCRKSEKGLLKGGEEQQKYSGGRLCSSTTSGECVARAGLGS</sequence>
<keyword evidence="2" id="KW-1185">Reference proteome</keyword>
<evidence type="ECO:0000313" key="1">
    <source>
        <dbReference type="EMBL" id="TQE00852.1"/>
    </source>
</evidence>
<proteinExistence type="predicted"/>
<dbReference type="EMBL" id="VIEB01000204">
    <property type="protein sequence ID" value="TQE00852.1"/>
    <property type="molecule type" value="Genomic_DNA"/>
</dbReference>
<dbReference type="Proteomes" id="UP000315295">
    <property type="component" value="Unassembled WGS sequence"/>
</dbReference>
<gene>
    <name evidence="1" type="ORF">C1H46_013392</name>
</gene>
<reference evidence="1 2" key="1">
    <citation type="journal article" date="2019" name="G3 (Bethesda)">
        <title>Sequencing of a Wild Apple (Malus baccata) Genome Unravels the Differences Between Cultivated and Wild Apple Species Regarding Disease Resistance and Cold Tolerance.</title>
        <authorList>
            <person name="Chen X."/>
        </authorList>
    </citation>
    <scope>NUCLEOTIDE SEQUENCE [LARGE SCALE GENOMIC DNA]</scope>
    <source>
        <strain evidence="2">cv. Shandingzi</strain>
        <tissue evidence="1">Leaves</tissue>
    </source>
</reference>